<dbReference type="eggNOG" id="COG4446">
    <property type="taxonomic scope" value="Bacteria"/>
</dbReference>
<proteinExistence type="predicted"/>
<dbReference type="EMBL" id="ARYL01000008">
    <property type="protein sequence ID" value="KDA03079.1"/>
    <property type="molecule type" value="Genomic_DNA"/>
</dbReference>
<organism evidence="1 2">
    <name type="scientific">Hyphomonas oceanitis SCH89</name>
    <dbReference type="NCBI Taxonomy" id="1280953"/>
    <lineage>
        <taxon>Bacteria</taxon>
        <taxon>Pseudomonadati</taxon>
        <taxon>Pseudomonadota</taxon>
        <taxon>Alphaproteobacteria</taxon>
        <taxon>Hyphomonadales</taxon>
        <taxon>Hyphomonadaceae</taxon>
        <taxon>Hyphomonas</taxon>
    </lineage>
</organism>
<evidence type="ECO:0000313" key="2">
    <source>
        <dbReference type="Proteomes" id="UP000024942"/>
    </source>
</evidence>
<gene>
    <name evidence="1" type="ORF">HOC_06733</name>
</gene>
<evidence type="ECO:0000313" key="1">
    <source>
        <dbReference type="EMBL" id="KDA03079.1"/>
    </source>
</evidence>
<accession>A0A059G8M4</accession>
<dbReference type="InterPro" id="IPR010865">
    <property type="entry name" value="DUF1499"/>
</dbReference>
<sequence>MASALKQITMLHMTDFIDFQTFKRPAKPNNWLVAPDGFIDAALPDESSPVYDRTPDALFKDVMEMIAARSDWKIKASDPSTGRISFIAVTKILRFKDDVDILVLPVEAHDAQSTLTVYSRSRVGYSDLGTNGKRVNALLSALAMP</sequence>
<keyword evidence="2" id="KW-1185">Reference proteome</keyword>
<name>A0A059G8M4_9PROT</name>
<dbReference type="Proteomes" id="UP000024942">
    <property type="component" value="Unassembled WGS sequence"/>
</dbReference>
<dbReference type="AlphaFoldDB" id="A0A059G8M4"/>
<evidence type="ECO:0008006" key="3">
    <source>
        <dbReference type="Google" id="ProtNLM"/>
    </source>
</evidence>
<dbReference type="PATRIC" id="fig|1280953.3.peg.1363"/>
<dbReference type="Pfam" id="PF07386">
    <property type="entry name" value="DUF1499"/>
    <property type="match status" value="1"/>
</dbReference>
<reference evidence="1 2" key="1">
    <citation type="journal article" date="2014" name="Antonie Van Leeuwenhoek">
        <title>Hyphomonas beringensis sp. nov. and Hyphomonas chukchiensis sp. nov., isolated from surface seawater of the Bering Sea and Chukchi Sea.</title>
        <authorList>
            <person name="Li C."/>
            <person name="Lai Q."/>
            <person name="Li G."/>
            <person name="Dong C."/>
            <person name="Wang J."/>
            <person name="Liao Y."/>
            <person name="Shao Z."/>
        </authorList>
    </citation>
    <scope>NUCLEOTIDE SEQUENCE [LARGE SCALE GENOMIC DNA]</scope>
    <source>
        <strain evidence="1 2">SCH89</strain>
    </source>
</reference>
<comment type="caution">
    <text evidence="1">The sequence shown here is derived from an EMBL/GenBank/DDBJ whole genome shotgun (WGS) entry which is preliminary data.</text>
</comment>
<dbReference type="STRING" id="1280953.HOC_06733"/>
<protein>
    <recommendedName>
        <fullName evidence="3">DUF1499 domain-containing protein</fullName>
    </recommendedName>
</protein>